<accession>A0A1I5CTP3</accession>
<dbReference type="OrthoDB" id="7868067at2"/>
<dbReference type="RefSeq" id="WP_090069702.1">
    <property type="nucleotide sequence ID" value="NZ_FOVR01000002.1"/>
</dbReference>
<evidence type="ECO:0000256" key="6">
    <source>
        <dbReference type="SAM" id="Phobius"/>
    </source>
</evidence>
<keyword evidence="5" id="KW-0175">Coiled coil</keyword>
<evidence type="ECO:0000256" key="2">
    <source>
        <dbReference type="ARBA" id="ARBA00022692"/>
    </source>
</evidence>
<keyword evidence="4 6" id="KW-0472">Membrane</keyword>
<protein>
    <recommendedName>
        <fullName evidence="7">Lipopolysaccharide assembly protein A domain-containing protein</fullName>
    </recommendedName>
</protein>
<proteinExistence type="predicted"/>
<dbReference type="GO" id="GO:0005886">
    <property type="term" value="C:plasma membrane"/>
    <property type="evidence" value="ECO:0007669"/>
    <property type="project" value="InterPro"/>
</dbReference>
<evidence type="ECO:0000256" key="4">
    <source>
        <dbReference type="ARBA" id="ARBA00023136"/>
    </source>
</evidence>
<feature type="transmembrane region" description="Helical" evidence="6">
    <location>
        <begin position="50"/>
        <end position="72"/>
    </location>
</feature>
<evidence type="ECO:0000256" key="5">
    <source>
        <dbReference type="SAM" id="Coils"/>
    </source>
</evidence>
<evidence type="ECO:0000256" key="3">
    <source>
        <dbReference type="ARBA" id="ARBA00022989"/>
    </source>
</evidence>
<dbReference type="STRING" id="655353.SAMN04488056_102349"/>
<feature type="domain" description="Lipopolysaccharide assembly protein A" evidence="7">
    <location>
        <begin position="47"/>
        <end position="94"/>
    </location>
</feature>
<organism evidence="8 9">
    <name type="scientific">Cohaesibacter marisflavi</name>
    <dbReference type="NCBI Taxonomy" id="655353"/>
    <lineage>
        <taxon>Bacteria</taxon>
        <taxon>Pseudomonadati</taxon>
        <taxon>Pseudomonadota</taxon>
        <taxon>Alphaproteobacteria</taxon>
        <taxon>Hyphomicrobiales</taxon>
        <taxon>Cohaesibacteraceae</taxon>
    </lineage>
</organism>
<keyword evidence="9" id="KW-1185">Reference proteome</keyword>
<keyword evidence="3 6" id="KW-1133">Transmembrane helix</keyword>
<reference evidence="8 9" key="1">
    <citation type="submission" date="2016-10" db="EMBL/GenBank/DDBJ databases">
        <authorList>
            <person name="de Groot N.N."/>
        </authorList>
    </citation>
    <scope>NUCLEOTIDE SEQUENCE [LARGE SCALE GENOMIC DNA]</scope>
    <source>
        <strain evidence="8 9">CGMCC 1.9157</strain>
    </source>
</reference>
<dbReference type="AlphaFoldDB" id="A0A1I5CTP3"/>
<name>A0A1I5CTP3_9HYPH</name>
<dbReference type="Proteomes" id="UP000199236">
    <property type="component" value="Unassembled WGS sequence"/>
</dbReference>
<dbReference type="EMBL" id="FOVR01000002">
    <property type="protein sequence ID" value="SFN90313.1"/>
    <property type="molecule type" value="Genomic_DNA"/>
</dbReference>
<dbReference type="Pfam" id="PF06305">
    <property type="entry name" value="LapA_dom"/>
    <property type="match status" value="1"/>
</dbReference>
<evidence type="ECO:0000256" key="1">
    <source>
        <dbReference type="ARBA" id="ARBA00022475"/>
    </source>
</evidence>
<gene>
    <name evidence="8" type="ORF">SAMN04488056_102349</name>
</gene>
<dbReference type="InterPro" id="IPR010445">
    <property type="entry name" value="LapA_dom"/>
</dbReference>
<feature type="coiled-coil region" evidence="5">
    <location>
        <begin position="81"/>
        <end position="108"/>
    </location>
</feature>
<evidence type="ECO:0000313" key="8">
    <source>
        <dbReference type="EMBL" id="SFN90313.1"/>
    </source>
</evidence>
<evidence type="ECO:0000259" key="7">
    <source>
        <dbReference type="Pfam" id="PF06305"/>
    </source>
</evidence>
<evidence type="ECO:0000313" key="9">
    <source>
        <dbReference type="Proteomes" id="UP000199236"/>
    </source>
</evidence>
<keyword evidence="2 6" id="KW-0812">Transmembrane</keyword>
<sequence length="129" mass="14420">MKIIKRFLQLIILVPFAIIAISLAVANRHTVQLALDPFSPEQPVLDFTVPLYVVIFGALLIGIFIGGFMAWLKQGRHRKAAREKRYEAQKWRNEADRQQKRLEKIAADPKSDVPALPAAGSTAVTKVAM</sequence>
<keyword evidence="1" id="KW-1003">Cell membrane</keyword>